<feature type="transmembrane region" description="Helical" evidence="1">
    <location>
        <begin position="68"/>
        <end position="86"/>
    </location>
</feature>
<dbReference type="RefSeq" id="WP_092762426.1">
    <property type="nucleotide sequence ID" value="NZ_FNZQ01000003.1"/>
</dbReference>
<keyword evidence="3" id="KW-1185">Reference proteome</keyword>
<keyword evidence="1" id="KW-0472">Membrane</keyword>
<evidence type="ECO:0000256" key="1">
    <source>
        <dbReference type="SAM" id="Phobius"/>
    </source>
</evidence>
<accession>A0A1H7MT56</accession>
<dbReference type="Proteomes" id="UP000199283">
    <property type="component" value="Unassembled WGS sequence"/>
</dbReference>
<dbReference type="STRING" id="188906.SAMN04488526_2051"/>
<keyword evidence="1" id="KW-0812">Transmembrane</keyword>
<evidence type="ECO:0000313" key="3">
    <source>
        <dbReference type="Proteomes" id="UP000199283"/>
    </source>
</evidence>
<evidence type="ECO:0000313" key="2">
    <source>
        <dbReference type="EMBL" id="SEL14281.1"/>
    </source>
</evidence>
<dbReference type="AlphaFoldDB" id="A0A1H7MT56"/>
<name>A0A1H7MT56_9RHOB</name>
<gene>
    <name evidence="2" type="ORF">SAMN04488526_2051</name>
</gene>
<proteinExistence type="predicted"/>
<feature type="transmembrane region" description="Helical" evidence="1">
    <location>
        <begin position="34"/>
        <end position="56"/>
    </location>
</feature>
<organism evidence="2 3">
    <name type="scientific">Jannaschia helgolandensis</name>
    <dbReference type="NCBI Taxonomy" id="188906"/>
    <lineage>
        <taxon>Bacteria</taxon>
        <taxon>Pseudomonadati</taxon>
        <taxon>Pseudomonadota</taxon>
        <taxon>Alphaproteobacteria</taxon>
        <taxon>Rhodobacterales</taxon>
        <taxon>Roseobacteraceae</taxon>
        <taxon>Jannaschia</taxon>
    </lineage>
</organism>
<dbReference type="EMBL" id="FNZQ01000003">
    <property type="protein sequence ID" value="SEL14281.1"/>
    <property type="molecule type" value="Genomic_DNA"/>
</dbReference>
<reference evidence="2 3" key="1">
    <citation type="submission" date="2016-10" db="EMBL/GenBank/DDBJ databases">
        <authorList>
            <person name="de Groot N.N."/>
        </authorList>
    </citation>
    <scope>NUCLEOTIDE SEQUENCE [LARGE SCALE GENOMIC DNA]</scope>
    <source>
        <strain evidence="2 3">DSM 14858</strain>
    </source>
</reference>
<sequence length="126" mass="13683">MKLRPVPAILRRAFLRHEIAALREMRDGGTWRQIVFAAVWGGGAAIGLFAAGYGAMQLLLPQGHRFESAGLVVGTTALLVLFYYQWTVWTWLKDGVDTVNGGTGIGAPVPPGDLMAQKYAELEALQ</sequence>
<keyword evidence="1" id="KW-1133">Transmembrane helix</keyword>
<protein>
    <submittedName>
        <fullName evidence="2">Uncharacterized protein</fullName>
    </submittedName>
</protein>